<dbReference type="InterPro" id="IPR016024">
    <property type="entry name" value="ARM-type_fold"/>
</dbReference>
<feature type="region of interest" description="Disordered" evidence="4">
    <location>
        <begin position="522"/>
        <end position="589"/>
    </location>
</feature>
<evidence type="ECO:0000256" key="4">
    <source>
        <dbReference type="SAM" id="MobiDB-lite"/>
    </source>
</evidence>
<evidence type="ECO:0000256" key="1">
    <source>
        <dbReference type="ARBA" id="ARBA00004604"/>
    </source>
</evidence>
<dbReference type="GO" id="GO:0042274">
    <property type="term" value="P:ribosomal small subunit biogenesis"/>
    <property type="evidence" value="ECO:0007669"/>
    <property type="project" value="TreeGrafter"/>
</dbReference>
<dbReference type="Pfam" id="PF02847">
    <property type="entry name" value="MA3"/>
    <property type="match status" value="1"/>
</dbReference>
<evidence type="ECO:0000313" key="6">
    <source>
        <dbReference type="EMBL" id="EJK53322.1"/>
    </source>
</evidence>
<gene>
    <name evidence="6" type="ORF">THAOC_27265</name>
</gene>
<dbReference type="SUPFAM" id="SSF48371">
    <property type="entry name" value="ARM repeat"/>
    <property type="match status" value="1"/>
</dbReference>
<feature type="region of interest" description="Disordered" evidence="4">
    <location>
        <begin position="594"/>
        <end position="613"/>
    </location>
</feature>
<feature type="region of interest" description="Disordered" evidence="4">
    <location>
        <begin position="326"/>
        <end position="349"/>
    </location>
</feature>
<dbReference type="OMA" id="EYDKYQD"/>
<dbReference type="GO" id="GO:0005730">
    <property type="term" value="C:nucleolus"/>
    <property type="evidence" value="ECO:0007669"/>
    <property type="project" value="UniProtKB-SubCell"/>
</dbReference>
<dbReference type="PROSITE" id="PS51366">
    <property type="entry name" value="MI"/>
    <property type="match status" value="1"/>
</dbReference>
<feature type="domain" description="MI" evidence="5">
    <location>
        <begin position="948"/>
        <end position="1065"/>
    </location>
</feature>
<evidence type="ECO:0000313" key="7">
    <source>
        <dbReference type="Proteomes" id="UP000266841"/>
    </source>
</evidence>
<feature type="region of interest" description="Disordered" evidence="4">
    <location>
        <begin position="903"/>
        <end position="931"/>
    </location>
</feature>
<evidence type="ECO:0000256" key="2">
    <source>
        <dbReference type="ARBA" id="ARBA00006856"/>
    </source>
</evidence>
<evidence type="ECO:0000256" key="3">
    <source>
        <dbReference type="ARBA" id="ARBA00023242"/>
    </source>
</evidence>
<accession>K0S355</accession>
<dbReference type="PANTHER" id="PTHR18034">
    <property type="entry name" value="CELL CYCLE CONTROL PROTEIN CWF22-RELATED"/>
    <property type="match status" value="1"/>
</dbReference>
<proteinExistence type="inferred from homology"/>
<dbReference type="PANTHER" id="PTHR18034:SF4">
    <property type="entry name" value="NUCLEOLAR MIF4G DOMAIN-CONTAINING PROTEIN 1"/>
    <property type="match status" value="1"/>
</dbReference>
<feature type="region of interest" description="Disordered" evidence="4">
    <location>
        <begin position="1"/>
        <end position="28"/>
    </location>
</feature>
<dbReference type="OrthoDB" id="10260961at2759"/>
<comment type="caution">
    <text evidence="6">The sequence shown here is derived from an EMBL/GenBank/DDBJ whole genome shotgun (WGS) entry which is preliminary data.</text>
</comment>
<evidence type="ECO:0000259" key="5">
    <source>
        <dbReference type="PROSITE" id="PS51366"/>
    </source>
</evidence>
<dbReference type="AlphaFoldDB" id="K0S355"/>
<feature type="region of interest" description="Disordered" evidence="4">
    <location>
        <begin position="428"/>
        <end position="449"/>
    </location>
</feature>
<comment type="subcellular location">
    <subcellularLocation>
        <location evidence="1">Nucleus</location>
        <location evidence="1">Nucleolus</location>
    </subcellularLocation>
</comment>
<feature type="region of interest" description="Disordered" evidence="4">
    <location>
        <begin position="1104"/>
        <end position="1133"/>
    </location>
</feature>
<keyword evidence="3" id="KW-0539">Nucleus</keyword>
<organism evidence="6 7">
    <name type="scientific">Thalassiosira oceanica</name>
    <name type="common">Marine diatom</name>
    <dbReference type="NCBI Taxonomy" id="159749"/>
    <lineage>
        <taxon>Eukaryota</taxon>
        <taxon>Sar</taxon>
        <taxon>Stramenopiles</taxon>
        <taxon>Ochrophyta</taxon>
        <taxon>Bacillariophyta</taxon>
        <taxon>Coscinodiscophyceae</taxon>
        <taxon>Thalassiosirophycidae</taxon>
        <taxon>Thalassiosirales</taxon>
        <taxon>Thalassiosiraceae</taxon>
        <taxon>Thalassiosira</taxon>
    </lineage>
</organism>
<feature type="compositionally biased region" description="Acidic residues" evidence="4">
    <location>
        <begin position="1123"/>
        <end position="1132"/>
    </location>
</feature>
<dbReference type="InterPro" id="IPR003890">
    <property type="entry name" value="MIF4G-like_typ-3"/>
</dbReference>
<sequence length="1188" mass="132186">MQPSSQPAGRPPASPRIRSPRGIGPREHHRPSCIVVYARPRRTAARLSAPILPCSGSEFADIRHDTPLTPEIEIPPFQSEVRHTDPNQTERAPFPGIPRSPRPVRRPSADPVLAQPMSFTSIDVAVFLSARRDEASANDTPGSQIAQLVTPKIAVTCLRLMTILVLKKWGLCYGSARVVLTGFVVAEQTTMMAPAKRRRRHRQVHAFATDAAGRLRAVTGRRALDGVEGAGAKSSANYRPAMKGGKRSAPSSQRGDSKFIVESATRKSRRKEQRQSKKKKKHPPKKIVDGNDDEENLIRSSKRVTFSSIVDEKRIPSVKNHVPVGLKKKKKKRKISSNDHGEVGGSDDEADFYGSITSYDHLDDETAAAFRKDDLEINYLESNLGIKKARGSKNKELNREYAKNEGFGEDFGDFLVGLDSLVNRCAGGDSDSDSDGSDASACGSEDEIEVTREFGDPYAHLDEETQLAFRNDDAEIADLEEKLGLGTSSKAKSKLAKDFDRIYGDGFIDFLGDYDNIGERVRQGRSVKPELDGNGRSSSDGSDSSEEEDSEERMENQDIESTEDETVEEARDHDEAFTYLPRGGEDIYGNRINESAESAKPTNTKGQSISVDPETIRQIQRSLNNALNRLSIQTLESVAKSVSSLYSQHSFNDMNACIWKNILTACAPPQMVMSGLIPLYIGAMAGAHWLGGDNIQLGSYLVEWSVVKLFLCLRGGREPGGLSDSDEKMANKEASNLLLITCYLYNYGVCHCSLIYDLVRDLIESFSEIDVESLLLILSHCGQQLRSDDPSALKDIILLVKDRAKSVGNDCIDSSRVQFMVESMIELKNNKQRKQDIVIREKTSQIRKCIGRIKTAASQQISGRKSGSCLRVTLRDLLEAETKGRWWIGGARWSGNEQHEARLWGKEDGNDPGEDISDLSATKSDSKGDSKEDDTLLALASSQRMNTDARRSIFCIIMGSTDCDDAFEKLVRAGLLKPKAERDVIRVIIHCCGEETAYNPFYSHLALRVCEYQHKSRFTLMLTFWDAFKQLHTFSVRKAANLAKLLGDLISSKDKNLTIGVLKRIDFSPGNTPEMVLVFLSVLMDSVFESEVSIENVFAPLRDESVDDPSSRKKKKRRRREVDDSDSENDGDVEIKTTEKEDLSDLRENISLFLMQYVRSGRKDIKGTRYEARLNEAIDATQGQHRQI</sequence>
<dbReference type="SMART" id="SM00544">
    <property type="entry name" value="MA3"/>
    <property type="match status" value="1"/>
</dbReference>
<feature type="compositionally biased region" description="Polar residues" evidence="4">
    <location>
        <begin position="594"/>
        <end position="610"/>
    </location>
</feature>
<dbReference type="Gene3D" id="1.25.40.180">
    <property type="match status" value="1"/>
</dbReference>
<keyword evidence="7" id="KW-1185">Reference proteome</keyword>
<dbReference type="InterPro" id="IPR003891">
    <property type="entry name" value="Initiation_fac_eIF4g_MI"/>
</dbReference>
<dbReference type="InterPro" id="IPR050781">
    <property type="entry name" value="CWC22_splicing_factor"/>
</dbReference>
<dbReference type="EMBL" id="AGNL01038025">
    <property type="protein sequence ID" value="EJK53322.1"/>
    <property type="molecule type" value="Genomic_DNA"/>
</dbReference>
<comment type="similarity">
    <text evidence="2">Belongs to the CWC22 family.</text>
</comment>
<feature type="compositionally biased region" description="Basic residues" evidence="4">
    <location>
        <begin position="266"/>
        <end position="285"/>
    </location>
</feature>
<feature type="compositionally biased region" description="Acidic residues" evidence="4">
    <location>
        <begin position="543"/>
        <end position="567"/>
    </location>
</feature>
<feature type="region of interest" description="Disordered" evidence="4">
    <location>
        <begin position="226"/>
        <end position="295"/>
    </location>
</feature>
<protein>
    <recommendedName>
        <fullName evidence="5">MI domain-containing protein</fullName>
    </recommendedName>
</protein>
<dbReference type="Proteomes" id="UP000266841">
    <property type="component" value="Unassembled WGS sequence"/>
</dbReference>
<feature type="region of interest" description="Disordered" evidence="4">
    <location>
        <begin position="77"/>
        <end position="111"/>
    </location>
</feature>
<name>K0S355_THAOC</name>
<dbReference type="SMART" id="SM00543">
    <property type="entry name" value="MIF4G"/>
    <property type="match status" value="1"/>
</dbReference>
<feature type="compositionally biased region" description="Basic and acidic residues" evidence="4">
    <location>
        <begin position="522"/>
        <end position="533"/>
    </location>
</feature>
<dbReference type="GO" id="GO:0003723">
    <property type="term" value="F:RNA binding"/>
    <property type="evidence" value="ECO:0007669"/>
    <property type="project" value="InterPro"/>
</dbReference>
<dbReference type="eggNOG" id="KOG2141">
    <property type="taxonomic scope" value="Eukaryota"/>
</dbReference>
<dbReference type="Pfam" id="PF02854">
    <property type="entry name" value="MIF4G"/>
    <property type="match status" value="1"/>
</dbReference>
<feature type="compositionally biased region" description="Basic residues" evidence="4">
    <location>
        <begin position="326"/>
        <end position="335"/>
    </location>
</feature>
<reference evidence="6 7" key="1">
    <citation type="journal article" date="2012" name="Genome Biol.">
        <title>Genome and low-iron response of an oceanic diatom adapted to chronic iron limitation.</title>
        <authorList>
            <person name="Lommer M."/>
            <person name="Specht M."/>
            <person name="Roy A.S."/>
            <person name="Kraemer L."/>
            <person name="Andreson R."/>
            <person name="Gutowska M.A."/>
            <person name="Wolf J."/>
            <person name="Bergner S.V."/>
            <person name="Schilhabel M.B."/>
            <person name="Klostermeier U.C."/>
            <person name="Beiko R.G."/>
            <person name="Rosenstiel P."/>
            <person name="Hippler M."/>
            <person name="Laroche J."/>
        </authorList>
    </citation>
    <scope>NUCLEOTIDE SEQUENCE [LARGE SCALE GENOMIC DNA]</scope>
    <source>
        <strain evidence="6 7">CCMP1005</strain>
    </source>
</reference>